<gene>
    <name evidence="5" type="ORF">DZC73_06640</name>
</gene>
<name>A0A3N7K0Z2_9BURK</name>
<proteinExistence type="inferred from homology"/>
<keyword evidence="5" id="KW-0282">Flagellum</keyword>
<comment type="caution">
    <text evidence="5">The sequence shown here is derived from an EMBL/GenBank/DDBJ whole genome shotgun (WGS) entry which is preliminary data.</text>
</comment>
<dbReference type="RefSeq" id="WP_124539361.1">
    <property type="nucleotide sequence ID" value="NZ_QUSW01000001.1"/>
</dbReference>
<dbReference type="EMBL" id="QUSW01000001">
    <property type="protein sequence ID" value="RQP26669.1"/>
    <property type="molecule type" value="Genomic_DNA"/>
</dbReference>
<reference evidence="5 6" key="2">
    <citation type="submission" date="2018-12" db="EMBL/GenBank/DDBJ databases">
        <title>Rhizobacter gummiphilus sp. nov., a rubber-degrading bacterium isolated from the soil of a botanical garden in Japan.</title>
        <authorList>
            <person name="Shunsuke S.S."/>
        </authorList>
    </citation>
    <scope>NUCLEOTIDE SEQUENCE [LARGE SCALE GENOMIC DNA]</scope>
    <source>
        <strain evidence="5 6">S-16</strain>
    </source>
</reference>
<evidence type="ECO:0000256" key="4">
    <source>
        <dbReference type="ARBA" id="ARBA00024746"/>
    </source>
</evidence>
<evidence type="ECO:0000313" key="5">
    <source>
        <dbReference type="EMBL" id="RQP26669.1"/>
    </source>
</evidence>
<evidence type="ECO:0000256" key="2">
    <source>
        <dbReference type="ARBA" id="ARBA00016013"/>
    </source>
</evidence>
<organism evidence="5 6">
    <name type="scientific">Piscinibacter terrae</name>
    <dbReference type="NCBI Taxonomy" id="2496871"/>
    <lineage>
        <taxon>Bacteria</taxon>
        <taxon>Pseudomonadati</taxon>
        <taxon>Pseudomonadota</taxon>
        <taxon>Betaproteobacteria</taxon>
        <taxon>Burkholderiales</taxon>
        <taxon>Sphaerotilaceae</taxon>
        <taxon>Piscinibacter</taxon>
    </lineage>
</organism>
<dbReference type="Proteomes" id="UP000267464">
    <property type="component" value="Unassembled WGS sequence"/>
</dbReference>
<dbReference type="AlphaFoldDB" id="A0A3N7K0Z2"/>
<comment type="similarity">
    <text evidence="1">Belongs to the FlgD family.</text>
</comment>
<comment type="function">
    <text evidence="4">Required for flagellar hook formation. May act as a scaffolding protein.</text>
</comment>
<dbReference type="InterPro" id="IPR005648">
    <property type="entry name" value="FlgD"/>
</dbReference>
<dbReference type="GO" id="GO:0044781">
    <property type="term" value="P:bacterial-type flagellum organization"/>
    <property type="evidence" value="ECO:0007669"/>
    <property type="project" value="UniProtKB-KW"/>
</dbReference>
<reference evidence="5 6" key="1">
    <citation type="submission" date="2018-08" db="EMBL/GenBank/DDBJ databases">
        <authorList>
            <person name="Khan S.A."/>
            <person name="Jeon C.O."/>
            <person name="Chun B.H."/>
            <person name="Jeong S.E."/>
        </authorList>
    </citation>
    <scope>NUCLEOTIDE SEQUENCE [LARGE SCALE GENOMIC DNA]</scope>
    <source>
        <strain evidence="5 6">S-16</strain>
    </source>
</reference>
<keyword evidence="3" id="KW-1005">Bacterial flagellum biogenesis</keyword>
<sequence length="131" mass="13946">MAVESVSSSTTSSNSQINLQDFLRILTSQLTNQDPMKPMDNTEFMAQLAQFTSLEQTRQLNETMGSLLSVQSTTQSVGLIGRTVTVSLASGTDTGQVVSLDLTGSQPQMNVKLSSGSVVSGITLDKIQTVQ</sequence>
<keyword evidence="6" id="KW-1185">Reference proteome</keyword>
<protein>
    <recommendedName>
        <fullName evidence="2">Basal-body rod modification protein FlgD</fullName>
    </recommendedName>
</protein>
<evidence type="ECO:0000313" key="6">
    <source>
        <dbReference type="Proteomes" id="UP000267464"/>
    </source>
</evidence>
<keyword evidence="5" id="KW-0969">Cilium</keyword>
<keyword evidence="5" id="KW-0966">Cell projection</keyword>
<evidence type="ECO:0000256" key="1">
    <source>
        <dbReference type="ARBA" id="ARBA00010577"/>
    </source>
</evidence>
<accession>A0A3N7K0Z2</accession>
<dbReference type="Pfam" id="PF03963">
    <property type="entry name" value="FlgD"/>
    <property type="match status" value="1"/>
</dbReference>
<dbReference type="OrthoDB" id="9785233at2"/>
<evidence type="ECO:0000256" key="3">
    <source>
        <dbReference type="ARBA" id="ARBA00022795"/>
    </source>
</evidence>